<dbReference type="InterPro" id="IPR004919">
    <property type="entry name" value="GmrSD_N"/>
</dbReference>
<reference evidence="2 3" key="1">
    <citation type="submission" date="2021-11" db="EMBL/GenBank/DDBJ databases">
        <title>Comparative genomics of bee honey and flower isolates.</title>
        <authorList>
            <person name="Bechtner J.D."/>
            <person name="Gallus M.K."/>
            <person name="Ehrmann M."/>
        </authorList>
    </citation>
    <scope>NUCLEOTIDE SEQUENCE [LARGE SCALE GENOMIC DNA]</scope>
    <source>
        <strain evidence="2 3">M161</strain>
    </source>
</reference>
<sequence length="571" mass="66465">MSKITSKISSEIKTMIDIFKDDDYNVPFYQRDYAWKREEIVDFWSDLTDVINEEQKSHFFGQVVTYDHSDAQDLIDGQQRITTSAILLAVIKNLSEELLTNELSDDYKLDLKAIVRQIKECSNYKEIKPTLTLQPISKEDNSIHEYFIGLFSGKVKIDEANKDVTPIKNINNAYTQIKNEISAYINKSKVINERINRLKLVFNSFFNKFYVSMISTPNPQDAFVIFETLNSRGKDLEPAEIIKTHIMSQLSSEDKDAQLEFQGNWNKMSNKLGKDSDKLTRFIRTYWASSHRLVSSRQLYRSISNNILNENDSKNFIQDLNNLVELYIIISKRDHTNADKNFIDNNGLLNIATLLRRMQVKLYYPIIFAMYRRNFDSNSIKIVLHKILCVFIRHRTICNDGTNKLETGYSNIAKDIWNQKLTNADEINKCLNEKLLKTDNEITASFQALQKDYSSNGAKHWTLSYLLFYLYQQTYEDFESYMFSDIDISKYKIINIGNVEDIDENYIQYIGNYAIIEDSLSTNILGVDSALRRSKLKGNNKIGNIIKDNGWGINQIINRQKEFSKSAINIW</sequence>
<evidence type="ECO:0000313" key="3">
    <source>
        <dbReference type="Proteomes" id="UP001522905"/>
    </source>
</evidence>
<gene>
    <name evidence="2" type="ORF">LNP07_03500</name>
</gene>
<dbReference type="PANTHER" id="PTHR35149:SF1">
    <property type="entry name" value="DUF5655 DOMAIN-CONTAINING PROTEIN"/>
    <property type="match status" value="1"/>
</dbReference>
<dbReference type="RefSeq" id="WP_248601614.1">
    <property type="nucleotide sequence ID" value="NZ_JAJIAO010000002.1"/>
</dbReference>
<organism evidence="2 3">
    <name type="scientific">Apilactobacillus xinyiensis</name>
    <dbReference type="NCBI Taxonomy" id="2841032"/>
    <lineage>
        <taxon>Bacteria</taxon>
        <taxon>Bacillati</taxon>
        <taxon>Bacillota</taxon>
        <taxon>Bacilli</taxon>
        <taxon>Lactobacillales</taxon>
        <taxon>Lactobacillaceae</taxon>
        <taxon>Apilactobacillus</taxon>
    </lineage>
</organism>
<evidence type="ECO:0000313" key="2">
    <source>
        <dbReference type="EMBL" id="MCK8624575.1"/>
    </source>
</evidence>
<dbReference type="Pfam" id="PF03235">
    <property type="entry name" value="GmrSD_N"/>
    <property type="match status" value="1"/>
</dbReference>
<protein>
    <submittedName>
        <fullName evidence="2">DUF262 domain-containing protein</fullName>
    </submittedName>
</protein>
<proteinExistence type="predicted"/>
<name>A0ABT0I1I4_9LACO</name>
<keyword evidence="3" id="KW-1185">Reference proteome</keyword>
<dbReference type="EMBL" id="JAJIAO010000002">
    <property type="protein sequence ID" value="MCK8624575.1"/>
    <property type="molecule type" value="Genomic_DNA"/>
</dbReference>
<dbReference type="Proteomes" id="UP001522905">
    <property type="component" value="Unassembled WGS sequence"/>
</dbReference>
<comment type="caution">
    <text evidence="2">The sequence shown here is derived from an EMBL/GenBank/DDBJ whole genome shotgun (WGS) entry which is preliminary data.</text>
</comment>
<dbReference type="PANTHER" id="PTHR35149">
    <property type="entry name" value="SLL5132 PROTEIN"/>
    <property type="match status" value="1"/>
</dbReference>
<accession>A0ABT0I1I4</accession>
<evidence type="ECO:0000259" key="1">
    <source>
        <dbReference type="Pfam" id="PF03235"/>
    </source>
</evidence>
<feature type="domain" description="GmrSD restriction endonucleases N-terminal" evidence="1">
    <location>
        <begin position="17"/>
        <end position="246"/>
    </location>
</feature>